<dbReference type="SUPFAM" id="SSF81653">
    <property type="entry name" value="Calcium ATPase, transduction domain A"/>
    <property type="match status" value="1"/>
</dbReference>
<accession>A0A9W8LGJ7</accession>
<keyword evidence="5 13" id="KW-0479">Metal-binding</keyword>
<reference evidence="16" key="1">
    <citation type="submission" date="2022-07" db="EMBL/GenBank/DDBJ databases">
        <title>Phylogenomic reconstructions and comparative analyses of Kickxellomycotina fungi.</title>
        <authorList>
            <person name="Reynolds N.K."/>
            <person name="Stajich J.E."/>
            <person name="Barry K."/>
            <person name="Grigoriev I.V."/>
            <person name="Crous P."/>
            <person name="Smith M.E."/>
        </authorList>
    </citation>
    <scope>NUCLEOTIDE SEQUENCE</scope>
    <source>
        <strain evidence="16">NBRC 105414</strain>
    </source>
</reference>
<dbReference type="NCBIfam" id="TIGR01657">
    <property type="entry name" value="P-ATPase-V"/>
    <property type="match status" value="1"/>
</dbReference>
<evidence type="ECO:0000256" key="8">
    <source>
        <dbReference type="ARBA" id="ARBA00022842"/>
    </source>
</evidence>
<evidence type="ECO:0000256" key="13">
    <source>
        <dbReference type="RuleBase" id="RU362082"/>
    </source>
</evidence>
<keyword evidence="10 13" id="KW-1133">Transmembrane helix</keyword>
<dbReference type="GO" id="GO:0046872">
    <property type="term" value="F:metal ion binding"/>
    <property type="evidence" value="ECO:0007669"/>
    <property type="project" value="UniProtKB-UniRule"/>
</dbReference>
<dbReference type="OrthoDB" id="48943at2759"/>
<comment type="subcellular location">
    <subcellularLocation>
        <location evidence="1 13">Membrane</location>
        <topology evidence="1 13">Multi-pass membrane protein</topology>
    </subcellularLocation>
</comment>
<feature type="transmembrane region" description="Helical" evidence="13">
    <location>
        <begin position="217"/>
        <end position="238"/>
    </location>
</feature>
<dbReference type="NCBIfam" id="TIGR01494">
    <property type="entry name" value="ATPase_P-type"/>
    <property type="match status" value="1"/>
</dbReference>
<feature type="domain" description="P5B-type ATPase N-terminal" evidence="15">
    <location>
        <begin position="22"/>
        <end position="135"/>
    </location>
</feature>
<keyword evidence="3" id="KW-0597">Phosphoprotein</keyword>
<dbReference type="InterPro" id="IPR008250">
    <property type="entry name" value="ATPase_P-typ_transduc_dom_A_sf"/>
</dbReference>
<evidence type="ECO:0000256" key="6">
    <source>
        <dbReference type="ARBA" id="ARBA00022741"/>
    </source>
</evidence>
<evidence type="ECO:0000256" key="9">
    <source>
        <dbReference type="ARBA" id="ARBA00022967"/>
    </source>
</evidence>
<comment type="similarity">
    <text evidence="2 13">Belongs to the cation transport ATPase (P-type) (TC 3.A.3) family. Type V subfamily.</text>
</comment>
<keyword evidence="9 13" id="KW-1278">Translocase</keyword>
<feature type="transmembrane region" description="Helical" evidence="13">
    <location>
        <begin position="1103"/>
        <end position="1127"/>
    </location>
</feature>
<dbReference type="PRINTS" id="PR00119">
    <property type="entry name" value="CATATPASE"/>
</dbReference>
<dbReference type="EC" id="7.2.2.-" evidence="13"/>
<evidence type="ECO:0000256" key="3">
    <source>
        <dbReference type="ARBA" id="ARBA00022553"/>
    </source>
</evidence>
<dbReference type="InterPro" id="IPR036412">
    <property type="entry name" value="HAD-like_sf"/>
</dbReference>
<dbReference type="GO" id="GO:0019829">
    <property type="term" value="F:ATPase-coupled monoatomic cation transmembrane transporter activity"/>
    <property type="evidence" value="ECO:0007669"/>
    <property type="project" value="UniProtKB-UniRule"/>
</dbReference>
<keyword evidence="4 13" id="KW-0812">Transmembrane</keyword>
<dbReference type="Pfam" id="PF12409">
    <property type="entry name" value="P5-ATPase"/>
    <property type="match status" value="1"/>
</dbReference>
<feature type="transmembrane region" description="Helical" evidence="13">
    <location>
        <begin position="1043"/>
        <end position="1061"/>
    </location>
</feature>
<gene>
    <name evidence="16" type="ORF">H4R18_004212</name>
</gene>
<dbReference type="SUPFAM" id="SSF81665">
    <property type="entry name" value="Calcium ATPase, transmembrane domain M"/>
    <property type="match status" value="1"/>
</dbReference>
<evidence type="ECO:0000259" key="15">
    <source>
        <dbReference type="Pfam" id="PF12409"/>
    </source>
</evidence>
<dbReference type="Gene3D" id="2.70.150.10">
    <property type="entry name" value="Calcium-transporting ATPase, cytoplasmic transduction domain A"/>
    <property type="match status" value="1"/>
</dbReference>
<dbReference type="AlphaFoldDB" id="A0A9W8LGJ7"/>
<dbReference type="GO" id="GO:0140358">
    <property type="term" value="F:P-type transmembrane transporter activity"/>
    <property type="evidence" value="ECO:0007669"/>
    <property type="project" value="InterPro"/>
</dbReference>
<comment type="catalytic activity">
    <reaction evidence="12 13">
        <text>ATP + H2O = ADP + phosphate + H(+)</text>
        <dbReference type="Rhea" id="RHEA:13065"/>
        <dbReference type="ChEBI" id="CHEBI:15377"/>
        <dbReference type="ChEBI" id="CHEBI:15378"/>
        <dbReference type="ChEBI" id="CHEBI:30616"/>
        <dbReference type="ChEBI" id="CHEBI:43474"/>
        <dbReference type="ChEBI" id="CHEBI:456216"/>
    </reaction>
</comment>
<dbReference type="InterPro" id="IPR059000">
    <property type="entry name" value="ATPase_P-type_domA"/>
</dbReference>
<proteinExistence type="inferred from homology"/>
<feature type="transmembrane region" description="Helical" evidence="13">
    <location>
        <begin position="1073"/>
        <end position="1091"/>
    </location>
</feature>
<dbReference type="EMBL" id="JANBUL010000194">
    <property type="protein sequence ID" value="KAJ2779084.1"/>
    <property type="molecule type" value="Genomic_DNA"/>
</dbReference>
<evidence type="ECO:0000256" key="11">
    <source>
        <dbReference type="ARBA" id="ARBA00023136"/>
    </source>
</evidence>
<evidence type="ECO:0000256" key="10">
    <source>
        <dbReference type="ARBA" id="ARBA00022989"/>
    </source>
</evidence>
<evidence type="ECO:0000256" key="5">
    <source>
        <dbReference type="ARBA" id="ARBA00022723"/>
    </source>
</evidence>
<dbReference type="FunFam" id="1.20.1110.10:FF:000023">
    <property type="entry name" value="Cation-transporting ATPase"/>
    <property type="match status" value="1"/>
</dbReference>
<dbReference type="PANTHER" id="PTHR45630">
    <property type="entry name" value="CATION-TRANSPORTING ATPASE-RELATED"/>
    <property type="match status" value="1"/>
</dbReference>
<dbReference type="GO" id="GO:0016020">
    <property type="term" value="C:membrane"/>
    <property type="evidence" value="ECO:0007669"/>
    <property type="project" value="UniProtKB-SubCell"/>
</dbReference>
<dbReference type="InterPro" id="IPR001757">
    <property type="entry name" value="P_typ_ATPase"/>
</dbReference>
<protein>
    <recommendedName>
        <fullName evidence="13">Cation-transporting ATPase</fullName>
        <ecNumber evidence="13">7.2.2.-</ecNumber>
    </recommendedName>
</protein>
<feature type="transmembrane region" description="Helical" evidence="13">
    <location>
        <begin position="927"/>
        <end position="948"/>
    </location>
</feature>
<dbReference type="GO" id="GO:0016887">
    <property type="term" value="F:ATP hydrolysis activity"/>
    <property type="evidence" value="ECO:0007669"/>
    <property type="project" value="InterPro"/>
</dbReference>
<dbReference type="FunFam" id="3.40.50.1000:FF:000068">
    <property type="entry name" value="Cation-transporting ATPase"/>
    <property type="match status" value="1"/>
</dbReference>
<keyword evidence="7 13" id="KW-0067">ATP-binding</keyword>
<dbReference type="InterPro" id="IPR023214">
    <property type="entry name" value="HAD_sf"/>
</dbReference>
<dbReference type="PANTHER" id="PTHR45630:SF8">
    <property type="entry name" value="CATION-TRANSPORTING ATPASE"/>
    <property type="match status" value="1"/>
</dbReference>
<dbReference type="SUPFAM" id="SSF81660">
    <property type="entry name" value="Metal cation-transporting ATPase, ATP-binding domain N"/>
    <property type="match status" value="1"/>
</dbReference>
<keyword evidence="6 13" id="KW-0547">Nucleotide-binding</keyword>
<sequence length="1198" mass="127780">MRYTPVHESLQEIHLGEDQAVVVVRGRVVSQLGRLAYWAAAVATAGVFYIVGRWFPGLYARVALRPAPLAVADRVQVLVDGKHASVEPVSVVPWHGQLEAGFGAPKELPPGERAAAAAAAAELRSFGFRHYRFVYCPALGRYVATDQWKDPGWCAGAATGSAGLGSAVAAQRALLFGQCVIAIEDTSYLRLLWDEALNPFYIFQVASIAIWCSEEYYYYSGVIFAISALSIAVTLVTTKRTIRRIRDMAAYICQVGVLRDGVWRTVPSSELVPGDIVDVSALDHPTLPCEALLLEGDCIVDESMLTGECIPESKAPLAPGGGVLEAIDMGAHTFPPGISRHILFAGTRLVRVRTASSAFGPGGARAAAMVLRTGFCTTRGSLVRSILFPGATRFQFYRDALRFVWILAGIALVGLTVNSVNLRRLGVSASEVAKKALDIVTVAVPPALPASMSIGMALAARRLRKVGIFCISPSRINVASKVSVMVFDKTNTLTEAGLDLLGAQAADRGVFLDPAGSSAALAAGPFGAEAAGDGGLSAAVALATCHSLHVVDGALIGDPLETKMLEFTGWRIEEGDGTASLTVAYPPDTPDARLGAVEVARVFEFAAELRRSSVVVRRLDSSSSTVYVKGAPETMRGLCIPATVPADFEQVLDAHTQNGYRVIALAGRRLEAAAAAAADAGRLERAEVERDLTFMCLLVFENRLKPATVGALRELKGARIRLIMCTGDSPLTAVSIARECRLVDDADSVFVSRLVEAPAYAPPLASVSWRECGGSGSLSLDPDTLAPVATHPADAAAVQRARALAQSGRYRVAVTGDVFAHMEQHARDTELWRHMLMRGAVYARVSPEQKGAVVGHLQALGYMAGFCGDGANDCVALRAADVGISLGEAEASVAAPFTSSVTDISCVAMLLKEGRCSIATSFSCFKFMALYSIIQFTTCCLVYTYNITLTNGQFLFGDLFTVLPIAICIDRFEPFGRLVPKRPTARLTGKRTLTSLIGNIALVIGFQVAMFFMIRTQAWYQQPRPADPSDPDSAPANNTLNTTLFLLSSLQYLAVGVAFSIGPPYRQPAWRNALFVAVVGLLLAFDLWAVLGPVPGLRSLLGLVPIAVSWRFVVLGMAAANFVLCYAGERLLFPWLAPRLARACRLASGAWRGRTKASLAAAAGEDGAWAQPGQRPNRKLYKILEQRMAPAAGPARAA</sequence>
<dbReference type="SUPFAM" id="SSF56784">
    <property type="entry name" value="HAD-like"/>
    <property type="match status" value="1"/>
</dbReference>
<dbReference type="Proteomes" id="UP001140217">
    <property type="component" value="Unassembled WGS sequence"/>
</dbReference>
<evidence type="ECO:0000256" key="4">
    <source>
        <dbReference type="ARBA" id="ARBA00022692"/>
    </source>
</evidence>
<dbReference type="InterPro" id="IPR023299">
    <property type="entry name" value="ATPase_P-typ_cyto_dom_N"/>
</dbReference>
<dbReference type="InterPro" id="IPR023298">
    <property type="entry name" value="ATPase_P-typ_TM_dom_sf"/>
</dbReference>
<name>A0A9W8LGJ7_9FUNG</name>
<evidence type="ECO:0000256" key="12">
    <source>
        <dbReference type="ARBA" id="ARBA00049360"/>
    </source>
</evidence>
<feature type="transmembrane region" description="Helical" evidence="13">
    <location>
        <begin position="993"/>
        <end position="1014"/>
    </location>
</feature>
<comment type="caution">
    <text evidence="16">The sequence shown here is derived from an EMBL/GenBank/DDBJ whole genome shotgun (WGS) entry which is preliminary data.</text>
</comment>
<dbReference type="InterPro" id="IPR047819">
    <property type="entry name" value="P5A-ATPase_N"/>
</dbReference>
<feature type="transmembrane region" description="Helical" evidence="13">
    <location>
        <begin position="35"/>
        <end position="55"/>
    </location>
</feature>
<dbReference type="GO" id="GO:0006874">
    <property type="term" value="P:intracellular calcium ion homeostasis"/>
    <property type="evidence" value="ECO:0007669"/>
    <property type="project" value="TreeGrafter"/>
</dbReference>
<dbReference type="GO" id="GO:0005524">
    <property type="term" value="F:ATP binding"/>
    <property type="evidence" value="ECO:0007669"/>
    <property type="project" value="UniProtKB-UniRule"/>
</dbReference>
<keyword evidence="8 13" id="KW-0460">Magnesium</keyword>
<comment type="caution">
    <text evidence="13">Lacks conserved residue(s) required for the propagation of feature annotation.</text>
</comment>
<keyword evidence="17" id="KW-1185">Reference proteome</keyword>
<dbReference type="Pfam" id="PF00122">
    <property type="entry name" value="E1-E2_ATPase"/>
    <property type="match status" value="1"/>
</dbReference>
<organism evidence="16 17">
    <name type="scientific">Coemansia javaensis</name>
    <dbReference type="NCBI Taxonomy" id="2761396"/>
    <lineage>
        <taxon>Eukaryota</taxon>
        <taxon>Fungi</taxon>
        <taxon>Fungi incertae sedis</taxon>
        <taxon>Zoopagomycota</taxon>
        <taxon>Kickxellomycotina</taxon>
        <taxon>Kickxellomycetes</taxon>
        <taxon>Kickxellales</taxon>
        <taxon>Kickxellaceae</taxon>
        <taxon>Coemansia</taxon>
    </lineage>
</organism>
<evidence type="ECO:0000313" key="17">
    <source>
        <dbReference type="Proteomes" id="UP001140217"/>
    </source>
</evidence>
<evidence type="ECO:0000256" key="7">
    <source>
        <dbReference type="ARBA" id="ARBA00022840"/>
    </source>
</evidence>
<evidence type="ECO:0000313" key="16">
    <source>
        <dbReference type="EMBL" id="KAJ2779084.1"/>
    </source>
</evidence>
<evidence type="ECO:0000256" key="1">
    <source>
        <dbReference type="ARBA" id="ARBA00004141"/>
    </source>
</evidence>
<dbReference type="Gene3D" id="3.40.50.1000">
    <property type="entry name" value="HAD superfamily/HAD-like"/>
    <property type="match status" value="1"/>
</dbReference>
<evidence type="ECO:0000259" key="14">
    <source>
        <dbReference type="Pfam" id="PF00122"/>
    </source>
</evidence>
<keyword evidence="11 13" id="KW-0472">Membrane</keyword>
<dbReference type="Gene3D" id="3.40.1110.10">
    <property type="entry name" value="Calcium-transporting ATPase, cytoplasmic domain N"/>
    <property type="match status" value="1"/>
</dbReference>
<dbReference type="InterPro" id="IPR006544">
    <property type="entry name" value="P-type_TPase_V"/>
</dbReference>
<feature type="domain" description="P-type ATPase A" evidence="14">
    <location>
        <begin position="255"/>
        <end position="386"/>
    </location>
</feature>
<evidence type="ECO:0000256" key="2">
    <source>
        <dbReference type="ARBA" id="ARBA00006000"/>
    </source>
</evidence>
<feature type="transmembrane region" description="Helical" evidence="13">
    <location>
        <begin position="400"/>
        <end position="419"/>
    </location>
</feature>